<evidence type="ECO:0000313" key="2">
    <source>
        <dbReference type="EMBL" id="TGO35703.1"/>
    </source>
</evidence>
<evidence type="ECO:0000256" key="1">
    <source>
        <dbReference type="SAM" id="MobiDB-lite"/>
    </source>
</evidence>
<feature type="region of interest" description="Disordered" evidence="1">
    <location>
        <begin position="152"/>
        <end position="204"/>
    </location>
</feature>
<reference evidence="2 3" key="1">
    <citation type="submission" date="2017-12" db="EMBL/GenBank/DDBJ databases">
        <title>Comparative genomics of Botrytis spp.</title>
        <authorList>
            <person name="Valero-Jimenez C.A."/>
            <person name="Tapia P."/>
            <person name="Veloso J."/>
            <person name="Silva-Moreno E."/>
            <person name="Staats M."/>
            <person name="Valdes J.H."/>
            <person name="Van Kan J.A.L."/>
        </authorList>
    </citation>
    <scope>NUCLEOTIDE SEQUENCE [LARGE SCALE GENOMIC DNA]</scope>
    <source>
        <strain evidence="2 3">Bh0001</strain>
    </source>
</reference>
<dbReference type="EMBL" id="PQXK01000149">
    <property type="protein sequence ID" value="TGO35703.1"/>
    <property type="molecule type" value="Genomic_DNA"/>
</dbReference>
<sequence>MPICLLHKSKRTESDQLEHDPGREEEEEEAEEAEEANGTSFPPALFFLFASYMYSTVQLLFSQSKVSLSPLPHLGLWPQIYNSPTFPKRTFYSHLSSNRIPQSAIKPSPSPAKPQLGSFPSTPESGSIALHRTAPHRTTLTNPIAQQHLSIPSLARPNSPPSTPATDPHPLIHPSTSTTQPSRTSRNDDPPTWKTHIISYQTSL</sequence>
<feature type="region of interest" description="Disordered" evidence="1">
    <location>
        <begin position="8"/>
        <end position="38"/>
    </location>
</feature>
<feature type="region of interest" description="Disordered" evidence="1">
    <location>
        <begin position="102"/>
        <end position="128"/>
    </location>
</feature>
<evidence type="ECO:0000313" key="3">
    <source>
        <dbReference type="Proteomes" id="UP000297814"/>
    </source>
</evidence>
<feature type="compositionally biased region" description="Basic and acidic residues" evidence="1">
    <location>
        <begin position="11"/>
        <end position="22"/>
    </location>
</feature>
<feature type="compositionally biased region" description="Low complexity" evidence="1">
    <location>
        <begin position="174"/>
        <end position="184"/>
    </location>
</feature>
<feature type="compositionally biased region" description="Acidic residues" evidence="1">
    <location>
        <begin position="23"/>
        <end position="35"/>
    </location>
</feature>
<dbReference type="Proteomes" id="UP000297814">
    <property type="component" value="Unassembled WGS sequence"/>
</dbReference>
<protein>
    <submittedName>
        <fullName evidence="2">Uncharacterized protein</fullName>
    </submittedName>
</protein>
<proteinExistence type="predicted"/>
<comment type="caution">
    <text evidence="2">The sequence shown here is derived from an EMBL/GenBank/DDBJ whole genome shotgun (WGS) entry which is preliminary data.</text>
</comment>
<keyword evidence="3" id="KW-1185">Reference proteome</keyword>
<gene>
    <name evidence="2" type="ORF">BHYA_0149g00160</name>
</gene>
<name>A0A4Z1GPK0_9HELO</name>
<organism evidence="2 3">
    <name type="scientific">Botrytis hyacinthi</name>
    <dbReference type="NCBI Taxonomy" id="278943"/>
    <lineage>
        <taxon>Eukaryota</taxon>
        <taxon>Fungi</taxon>
        <taxon>Dikarya</taxon>
        <taxon>Ascomycota</taxon>
        <taxon>Pezizomycotina</taxon>
        <taxon>Leotiomycetes</taxon>
        <taxon>Helotiales</taxon>
        <taxon>Sclerotiniaceae</taxon>
        <taxon>Botrytis</taxon>
    </lineage>
</organism>
<dbReference type="AlphaFoldDB" id="A0A4Z1GPK0"/>
<accession>A0A4Z1GPK0</accession>